<dbReference type="Proteomes" id="UP000247409">
    <property type="component" value="Unassembled WGS sequence"/>
</dbReference>
<reference evidence="2 3" key="1">
    <citation type="journal article" date="2018" name="Mol. Biol. Evol.">
        <title>Analysis of the draft genome of the red seaweed Gracilariopsis chorda provides insights into genome size evolution in Rhodophyta.</title>
        <authorList>
            <person name="Lee J."/>
            <person name="Yang E.C."/>
            <person name="Graf L."/>
            <person name="Yang J.H."/>
            <person name="Qiu H."/>
            <person name="Zel Zion U."/>
            <person name="Chan C.X."/>
            <person name="Stephens T.G."/>
            <person name="Weber A.P.M."/>
            <person name="Boo G.H."/>
            <person name="Boo S.M."/>
            <person name="Kim K.M."/>
            <person name="Shin Y."/>
            <person name="Jung M."/>
            <person name="Lee S.J."/>
            <person name="Yim H.S."/>
            <person name="Lee J.H."/>
            <person name="Bhattacharya D."/>
            <person name="Yoon H.S."/>
        </authorList>
    </citation>
    <scope>NUCLEOTIDE SEQUENCE [LARGE SCALE GENOMIC DNA]</scope>
    <source>
        <strain evidence="2 3">SKKU-2015</strain>
        <tissue evidence="2">Whole body</tissue>
    </source>
</reference>
<dbReference type="AlphaFoldDB" id="A0A2V3IPM5"/>
<organism evidence="2 3">
    <name type="scientific">Gracilariopsis chorda</name>
    <dbReference type="NCBI Taxonomy" id="448386"/>
    <lineage>
        <taxon>Eukaryota</taxon>
        <taxon>Rhodophyta</taxon>
        <taxon>Florideophyceae</taxon>
        <taxon>Rhodymeniophycidae</taxon>
        <taxon>Gracilariales</taxon>
        <taxon>Gracilariaceae</taxon>
        <taxon>Gracilariopsis</taxon>
    </lineage>
</organism>
<proteinExistence type="predicted"/>
<sequence length="296" mass="32446">MPLPDFFPSDRVCVDNSQIVTLENQLTCTREEDCRRVNQTCLKFLDGSGFCVAKYSGYEPSDAAASEEPVHGETDQAGNDNIETEPLPSPIESVVQEDDPADILASPGLLADESELDELLEGSSEAFGDAETFDDQIIASAEPIFVNVLLDDENLLSDSESEIDAQADVAQAQQPQASEEPVEQSCIAVHHLKGERLKNALLYKSDVLARVLCDENESCATPGHMVIYRERAMMMRSYCELAGKCTERFLKVNGLKYERGKRVGSLSDGLSFSALAARFESKMEELVLKTAVHIGL</sequence>
<comment type="caution">
    <text evidence="2">The sequence shown here is derived from an EMBL/GenBank/DDBJ whole genome shotgun (WGS) entry which is preliminary data.</text>
</comment>
<keyword evidence="3" id="KW-1185">Reference proteome</keyword>
<name>A0A2V3IPM5_9FLOR</name>
<gene>
    <name evidence="2" type="ORF">BWQ96_06209</name>
</gene>
<evidence type="ECO:0000313" key="2">
    <source>
        <dbReference type="EMBL" id="PXF44036.1"/>
    </source>
</evidence>
<evidence type="ECO:0000256" key="1">
    <source>
        <dbReference type="SAM" id="MobiDB-lite"/>
    </source>
</evidence>
<dbReference type="EMBL" id="NBIV01000103">
    <property type="protein sequence ID" value="PXF44036.1"/>
    <property type="molecule type" value="Genomic_DNA"/>
</dbReference>
<protein>
    <submittedName>
        <fullName evidence="2">Uncharacterized protein</fullName>
    </submittedName>
</protein>
<accession>A0A2V3IPM5</accession>
<feature type="region of interest" description="Disordered" evidence="1">
    <location>
        <begin position="62"/>
        <end position="87"/>
    </location>
</feature>
<evidence type="ECO:0000313" key="3">
    <source>
        <dbReference type="Proteomes" id="UP000247409"/>
    </source>
</evidence>